<feature type="region of interest" description="Disordered" evidence="5">
    <location>
        <begin position="184"/>
        <end position="299"/>
    </location>
</feature>
<reference evidence="7 8" key="1">
    <citation type="journal article" date="2015" name="Genome Announc.">
        <title>Draft Genome Sequence and Gene Annotation of the Entomopathogenic Fungus Verticillium hemipterigenum.</title>
        <authorList>
            <person name="Horn F."/>
            <person name="Habel A."/>
            <person name="Scharf D.H."/>
            <person name="Dworschak J."/>
            <person name="Brakhage A.A."/>
            <person name="Guthke R."/>
            <person name="Hertweck C."/>
            <person name="Linde J."/>
        </authorList>
    </citation>
    <scope>NUCLEOTIDE SEQUENCE [LARGE SCALE GENOMIC DNA]</scope>
</reference>
<feature type="region of interest" description="Disordered" evidence="5">
    <location>
        <begin position="62"/>
        <end position="91"/>
    </location>
</feature>
<gene>
    <name evidence="7" type="ORF">VHEMI07334</name>
</gene>
<dbReference type="AlphaFoldDB" id="A0A0A1TLI2"/>
<proteinExistence type="predicted"/>
<feature type="domain" description="DNA endonuclease activator Ctp1 C-terminal" evidence="6">
    <location>
        <begin position="523"/>
        <end position="635"/>
    </location>
</feature>
<dbReference type="STRING" id="1531966.A0A0A1TLI2"/>
<evidence type="ECO:0000256" key="5">
    <source>
        <dbReference type="SAM" id="MobiDB-lite"/>
    </source>
</evidence>
<dbReference type="GO" id="GO:0005634">
    <property type="term" value="C:nucleus"/>
    <property type="evidence" value="ECO:0007669"/>
    <property type="project" value="UniProtKB-SubCell"/>
</dbReference>
<evidence type="ECO:0000256" key="1">
    <source>
        <dbReference type="ARBA" id="ARBA00004123"/>
    </source>
</evidence>
<dbReference type="EMBL" id="CDHN01000004">
    <property type="protein sequence ID" value="CEJ91633.1"/>
    <property type="molecule type" value="Genomic_DNA"/>
</dbReference>
<protein>
    <recommendedName>
        <fullName evidence="6">DNA endonuclease activator Ctp1 C-terminal domain-containing protein</fullName>
    </recommendedName>
</protein>
<dbReference type="GO" id="GO:0003684">
    <property type="term" value="F:damaged DNA binding"/>
    <property type="evidence" value="ECO:0007669"/>
    <property type="project" value="TreeGrafter"/>
</dbReference>
<keyword evidence="2" id="KW-0227">DNA damage</keyword>
<evidence type="ECO:0000313" key="8">
    <source>
        <dbReference type="Proteomes" id="UP000039046"/>
    </source>
</evidence>
<name>A0A0A1TLI2_9HYPO</name>
<feature type="compositionally biased region" description="Low complexity" evidence="5">
    <location>
        <begin position="72"/>
        <end position="84"/>
    </location>
</feature>
<dbReference type="InterPro" id="IPR033316">
    <property type="entry name" value="RBBP8-like"/>
</dbReference>
<keyword evidence="4" id="KW-0175">Coiled coil</keyword>
<keyword evidence="8" id="KW-1185">Reference proteome</keyword>
<dbReference type="InterPro" id="IPR013882">
    <property type="entry name" value="Ctp1_C"/>
</dbReference>
<evidence type="ECO:0000256" key="3">
    <source>
        <dbReference type="ARBA" id="ARBA00023242"/>
    </source>
</evidence>
<feature type="coiled-coil region" evidence="4">
    <location>
        <begin position="34"/>
        <end position="61"/>
    </location>
</feature>
<feature type="compositionally biased region" description="Low complexity" evidence="5">
    <location>
        <begin position="331"/>
        <end position="344"/>
    </location>
</feature>
<feature type="region of interest" description="Disordered" evidence="5">
    <location>
        <begin position="390"/>
        <end position="495"/>
    </location>
</feature>
<keyword evidence="3" id="KW-0539">Nucleus</keyword>
<dbReference type="OrthoDB" id="5801062at2759"/>
<evidence type="ECO:0000313" key="7">
    <source>
        <dbReference type="EMBL" id="CEJ91633.1"/>
    </source>
</evidence>
<evidence type="ECO:0000256" key="2">
    <source>
        <dbReference type="ARBA" id="ARBA00022763"/>
    </source>
</evidence>
<dbReference type="PANTHER" id="PTHR15107:SF0">
    <property type="entry name" value="DNA ENDONUCLEASE ACTIVATOR CTP1 C-TERMINAL DOMAIN-CONTAINING PROTEIN"/>
    <property type="match status" value="1"/>
</dbReference>
<dbReference type="Proteomes" id="UP000039046">
    <property type="component" value="Unassembled WGS sequence"/>
</dbReference>
<dbReference type="GO" id="GO:0010792">
    <property type="term" value="P:DNA double-strand break processing involved in repair via single-strand annealing"/>
    <property type="evidence" value="ECO:0007669"/>
    <property type="project" value="TreeGrafter"/>
</dbReference>
<dbReference type="HOGENOM" id="CLU_018738_0_0_1"/>
<feature type="compositionally biased region" description="Basic and acidic residues" evidence="5">
    <location>
        <begin position="452"/>
        <end position="462"/>
    </location>
</feature>
<evidence type="ECO:0000256" key="4">
    <source>
        <dbReference type="SAM" id="Coils"/>
    </source>
</evidence>
<dbReference type="PANTHER" id="PTHR15107">
    <property type="entry name" value="RETINOBLASTOMA BINDING PROTEIN 8"/>
    <property type="match status" value="1"/>
</dbReference>
<feature type="region of interest" description="Disordered" evidence="5">
    <location>
        <begin position="313"/>
        <end position="355"/>
    </location>
</feature>
<dbReference type="Pfam" id="PF08573">
    <property type="entry name" value="SAE2"/>
    <property type="match status" value="1"/>
</dbReference>
<sequence>MAGWFQKGRPALFEALNQICSQIDTDLTAELEQQQNYKTLYEDALQRSKDLQNENDLLRQQLEKRVVPPTPSSTDPSTPFASTPVGNPDGTVPIAAHKKLYRQYKALDENFKVAKEALNRRRDERNRWKKFAATLKNTIQAAESEHGITIFNESCHGMEASMPIETAAPNMNAMDSFSEALKVNQQRRMDPPQQSTTAAATENQVQLETETDPTCESTQDSSDATSTEELPALQLTGSDETVRIKDEASSDEPTLMWERPVKRKRDDNDGNETPCARVKQEPRDASSPIHISNVIPQSQESLDLDDVGRPMMTPRKRHESSGVGITPLPLPSLSKSTPSLTSTLRPMPETAKKLHTSSVLTPISINRRMVQSGGDQPKFKASFFTKGIAGATDDAENRRPSKMDSNSTPSRTRLDTLLNTPVQDTDETISRPKANRQQRSTATIPADLGVPQRRELPFDKSARLNTTKQPASARKAISNPSPEKATPTARKARTSRLRGVSIADLKLDDFRINPAANEGYDYAYSEVVRDREERACLSGCVDMHCCGKQFRALAESQKPKPPLTPEQRREEQKLLEDYLGDLAYKLAMMTPPEREETWLQAKTQELADKYGRHRHRYARARSPPGFWDADFPSTQDLESDRAEAAKRERQAIAERYREAMRPGGRWIFRDE</sequence>
<feature type="region of interest" description="Disordered" evidence="5">
    <location>
        <begin position="624"/>
        <end position="646"/>
    </location>
</feature>
<organism evidence="7 8">
    <name type="scientific">[Torrubiella] hemipterigena</name>
    <dbReference type="NCBI Taxonomy" id="1531966"/>
    <lineage>
        <taxon>Eukaryota</taxon>
        <taxon>Fungi</taxon>
        <taxon>Dikarya</taxon>
        <taxon>Ascomycota</taxon>
        <taxon>Pezizomycotina</taxon>
        <taxon>Sordariomycetes</taxon>
        <taxon>Hypocreomycetidae</taxon>
        <taxon>Hypocreales</taxon>
        <taxon>Clavicipitaceae</taxon>
        <taxon>Clavicipitaceae incertae sedis</taxon>
        <taxon>'Torrubiella' clade</taxon>
    </lineage>
</organism>
<feature type="compositionally biased region" description="Polar residues" evidence="5">
    <location>
        <begin position="403"/>
        <end position="423"/>
    </location>
</feature>
<feature type="compositionally biased region" description="Polar residues" evidence="5">
    <location>
        <begin position="192"/>
        <end position="228"/>
    </location>
</feature>
<evidence type="ECO:0000259" key="6">
    <source>
        <dbReference type="Pfam" id="PF08573"/>
    </source>
</evidence>
<accession>A0A0A1TLI2</accession>
<comment type="subcellular location">
    <subcellularLocation>
        <location evidence="1">Nucleus</location>
    </subcellularLocation>
</comment>